<dbReference type="Proteomes" id="UP000526501">
    <property type="component" value="Unassembled WGS sequence"/>
</dbReference>
<protein>
    <recommendedName>
        <fullName evidence="4">Flagellar protein FliL</fullName>
    </recommendedName>
</protein>
<dbReference type="PROSITE" id="PS51257">
    <property type="entry name" value="PROKAR_LIPOPROTEIN"/>
    <property type="match status" value="1"/>
</dbReference>
<name>A0A7X1B7W0_9BACT</name>
<gene>
    <name evidence="2" type="ORF">H5P27_08155</name>
</gene>
<dbReference type="EMBL" id="JACHVC010000007">
    <property type="protein sequence ID" value="MBC2606015.1"/>
    <property type="molecule type" value="Genomic_DNA"/>
</dbReference>
<reference evidence="2 3" key="1">
    <citation type="submission" date="2020-07" db="EMBL/GenBank/DDBJ databases">
        <authorList>
            <person name="Feng X."/>
        </authorList>
    </citation>
    <scope>NUCLEOTIDE SEQUENCE [LARGE SCALE GENOMIC DNA]</scope>
    <source>
        <strain evidence="2 3">JCM23202</strain>
    </source>
</reference>
<dbReference type="RefSeq" id="WP_185659900.1">
    <property type="nucleotide sequence ID" value="NZ_CAWPOO010000007.1"/>
</dbReference>
<dbReference type="AlphaFoldDB" id="A0A7X1B7W0"/>
<evidence type="ECO:0008006" key="4">
    <source>
        <dbReference type="Google" id="ProtNLM"/>
    </source>
</evidence>
<proteinExistence type="predicted"/>
<comment type="caution">
    <text evidence="2">The sequence shown here is derived from an EMBL/GenBank/DDBJ whole genome shotgun (WGS) entry which is preliminary data.</text>
</comment>
<sequence>MRAFRLSFLSVLLLACVGSQVFARAKAVPCQSVESSPQGILIRYAVPIESKPTLSVVFGAILSREDRAPVVCDEDTKAAIDLAVNEVIGRQTLAQMEDSGHLESVREEMESKLREALGGDNRLALDVRRFFIAMTEW</sequence>
<evidence type="ECO:0000313" key="3">
    <source>
        <dbReference type="Proteomes" id="UP000526501"/>
    </source>
</evidence>
<accession>A0A7X1B7W0</accession>
<evidence type="ECO:0000313" key="2">
    <source>
        <dbReference type="EMBL" id="MBC2606015.1"/>
    </source>
</evidence>
<feature type="signal peptide" evidence="1">
    <location>
        <begin position="1"/>
        <end position="23"/>
    </location>
</feature>
<feature type="chain" id="PRO_5031118620" description="Flagellar protein FliL" evidence="1">
    <location>
        <begin position="24"/>
        <end position="137"/>
    </location>
</feature>
<keyword evidence="1" id="KW-0732">Signal</keyword>
<organism evidence="2 3">
    <name type="scientific">Pelagicoccus albus</name>
    <dbReference type="NCBI Taxonomy" id="415222"/>
    <lineage>
        <taxon>Bacteria</taxon>
        <taxon>Pseudomonadati</taxon>
        <taxon>Verrucomicrobiota</taxon>
        <taxon>Opitutia</taxon>
        <taxon>Puniceicoccales</taxon>
        <taxon>Pelagicoccaceae</taxon>
        <taxon>Pelagicoccus</taxon>
    </lineage>
</organism>
<evidence type="ECO:0000256" key="1">
    <source>
        <dbReference type="SAM" id="SignalP"/>
    </source>
</evidence>
<keyword evidence="3" id="KW-1185">Reference proteome</keyword>